<sequence length="531" mass="59673">LAVCDTTCLHGNCTAPNTCSCYEGYSGDTCNEAVCDTACIHGNCTVPNICSCYEGYSGDTCNEAVCDTTCIHGNCTAPNTCSCYEGYSGDTCNEAVCDTTCIHGNCTAPNTCSCYEGYSGDTCNEDIDECTISNGGCQHTCNNSGGSFSCSCDEGYTLVDSKRCHELPTIDPCAAVNVSSGSISSPGYPNKYNNTVEYTWTLILACDDKALLKFEDIDIEYHVDCIYDYLEIRDGNVWTKYCGFSIPSQIVTESRQVQFVFHSDQIINFKGFNLTWEKYGGDFNKTTGNFSSPGFPFHYENSAKYTWILSNPFSKCIILYFESIDIEGHEKCIYDYLEIKTLCYKYKVCGQSTERKQLITDYNNINFTFVSDVTVNRKGFNISWKGVPEGEEGCESHVDSTGVITSPNYPDNYPNNVLKYWPIRAQCGMQIVLTFEHFELEERITDFDICRYDFLEIWEGEVDNLNEGEHRIDERCGNENTILETHTNTITLKFKSDTSLTKTGFKIHWEAKAIPAEELEKVEEIKYYTSF</sequence>
<dbReference type="PROSITE" id="PS00010">
    <property type="entry name" value="ASX_HYDROXYL"/>
    <property type="match status" value="1"/>
</dbReference>
<evidence type="ECO:0000259" key="7">
    <source>
        <dbReference type="PROSITE" id="PS01180"/>
    </source>
</evidence>
<dbReference type="FunFam" id="2.60.120.290:FF:000005">
    <property type="entry name" value="Procollagen C-endopeptidase enhancer 1"/>
    <property type="match status" value="2"/>
</dbReference>
<dbReference type="SMART" id="SM00042">
    <property type="entry name" value="CUB"/>
    <property type="match status" value="3"/>
</dbReference>
<feature type="domain" description="CUB" evidence="7">
    <location>
        <begin position="279"/>
        <end position="387"/>
    </location>
</feature>
<evidence type="ECO:0000256" key="3">
    <source>
        <dbReference type="ARBA" id="ARBA00022737"/>
    </source>
</evidence>
<feature type="disulfide bond" evidence="5">
    <location>
        <begin position="332"/>
        <end position="349"/>
    </location>
</feature>
<dbReference type="InterPro" id="IPR049883">
    <property type="entry name" value="NOTCH1_EGF-like"/>
</dbReference>
<dbReference type="AlphaFoldDB" id="A0AAV2QBL2"/>
<evidence type="ECO:0000256" key="6">
    <source>
        <dbReference type="PROSITE-ProRule" id="PRU00076"/>
    </source>
</evidence>
<dbReference type="Pfam" id="PF07645">
    <property type="entry name" value="EGF_CA"/>
    <property type="match status" value="1"/>
</dbReference>
<dbReference type="InterPro" id="IPR000742">
    <property type="entry name" value="EGF"/>
</dbReference>
<feature type="domain" description="CUB" evidence="7">
    <location>
        <begin position="389"/>
        <end position="512"/>
    </location>
</feature>
<organism evidence="9 10">
    <name type="scientific">Meganyctiphanes norvegica</name>
    <name type="common">Northern krill</name>
    <name type="synonym">Thysanopoda norvegica</name>
    <dbReference type="NCBI Taxonomy" id="48144"/>
    <lineage>
        <taxon>Eukaryota</taxon>
        <taxon>Metazoa</taxon>
        <taxon>Ecdysozoa</taxon>
        <taxon>Arthropoda</taxon>
        <taxon>Crustacea</taxon>
        <taxon>Multicrustacea</taxon>
        <taxon>Malacostraca</taxon>
        <taxon>Eumalacostraca</taxon>
        <taxon>Eucarida</taxon>
        <taxon>Euphausiacea</taxon>
        <taxon>Euphausiidae</taxon>
        <taxon>Meganyctiphanes</taxon>
    </lineage>
</organism>
<reference evidence="9 10" key="1">
    <citation type="submission" date="2024-05" db="EMBL/GenBank/DDBJ databases">
        <authorList>
            <person name="Wallberg A."/>
        </authorList>
    </citation>
    <scope>NUCLEOTIDE SEQUENCE [LARGE SCALE GENOMIC DNA]</scope>
</reference>
<evidence type="ECO:0008006" key="11">
    <source>
        <dbReference type="Google" id="ProtNLM"/>
    </source>
</evidence>
<keyword evidence="3" id="KW-0677">Repeat</keyword>
<dbReference type="CDD" id="cd00054">
    <property type="entry name" value="EGF_CA"/>
    <property type="match status" value="1"/>
</dbReference>
<dbReference type="PROSITE" id="PS50026">
    <property type="entry name" value="EGF_3"/>
    <property type="match status" value="1"/>
</dbReference>
<evidence type="ECO:0000256" key="1">
    <source>
        <dbReference type="ARBA" id="ARBA00022536"/>
    </source>
</evidence>
<name>A0AAV2QBL2_MEGNR</name>
<proteinExistence type="predicted"/>
<dbReference type="InterPro" id="IPR000152">
    <property type="entry name" value="EGF-type_Asp/Asn_hydroxyl_site"/>
</dbReference>
<keyword evidence="10" id="KW-1185">Reference proteome</keyword>
<keyword evidence="1 6" id="KW-0245">EGF-like domain</keyword>
<dbReference type="SMART" id="SM00181">
    <property type="entry name" value="EGF"/>
    <property type="match status" value="5"/>
</dbReference>
<evidence type="ECO:0000256" key="2">
    <source>
        <dbReference type="ARBA" id="ARBA00022729"/>
    </source>
</evidence>
<evidence type="ECO:0000313" key="10">
    <source>
        <dbReference type="Proteomes" id="UP001497623"/>
    </source>
</evidence>
<dbReference type="CDD" id="cd00041">
    <property type="entry name" value="CUB"/>
    <property type="match status" value="3"/>
</dbReference>
<dbReference type="InterPro" id="IPR035914">
    <property type="entry name" value="Sperma_CUB_dom_sf"/>
</dbReference>
<evidence type="ECO:0000256" key="5">
    <source>
        <dbReference type="PROSITE-ProRule" id="PRU00059"/>
    </source>
</evidence>
<accession>A0AAV2QBL2</accession>
<feature type="disulfide bond" evidence="5">
    <location>
        <begin position="225"/>
        <end position="242"/>
    </location>
</feature>
<dbReference type="PROSITE" id="PS01186">
    <property type="entry name" value="EGF_2"/>
    <property type="match status" value="3"/>
</dbReference>
<keyword evidence="4 5" id="KW-1015">Disulfide bond</keyword>
<dbReference type="Proteomes" id="UP001497623">
    <property type="component" value="Unassembled WGS sequence"/>
</dbReference>
<comment type="caution">
    <text evidence="6">Lacks conserved residue(s) required for the propagation of feature annotation.</text>
</comment>
<dbReference type="Pfam" id="PF00431">
    <property type="entry name" value="CUB"/>
    <property type="match status" value="3"/>
</dbReference>
<feature type="domain" description="CUB" evidence="7">
    <location>
        <begin position="164"/>
        <end position="279"/>
    </location>
</feature>
<dbReference type="PANTHER" id="PTHR24251">
    <property type="entry name" value="OVOCHYMASE-RELATED"/>
    <property type="match status" value="1"/>
</dbReference>
<dbReference type="InterPro" id="IPR000859">
    <property type="entry name" value="CUB_dom"/>
</dbReference>
<dbReference type="Gene3D" id="2.10.25.10">
    <property type="entry name" value="Laminin"/>
    <property type="match status" value="5"/>
</dbReference>
<keyword evidence="2" id="KW-0732">Signal</keyword>
<gene>
    <name evidence="9" type="ORF">MNOR_LOCUS9828</name>
</gene>
<dbReference type="GO" id="GO:0005509">
    <property type="term" value="F:calcium ion binding"/>
    <property type="evidence" value="ECO:0007669"/>
    <property type="project" value="InterPro"/>
</dbReference>
<dbReference type="PROSITE" id="PS01187">
    <property type="entry name" value="EGF_CA"/>
    <property type="match status" value="1"/>
</dbReference>
<dbReference type="EMBL" id="CAXKWB010004823">
    <property type="protein sequence ID" value="CAL4075662.1"/>
    <property type="molecule type" value="Genomic_DNA"/>
</dbReference>
<evidence type="ECO:0000256" key="4">
    <source>
        <dbReference type="ARBA" id="ARBA00023157"/>
    </source>
</evidence>
<dbReference type="SMART" id="SM00179">
    <property type="entry name" value="EGF_CA"/>
    <property type="match status" value="1"/>
</dbReference>
<dbReference type="SUPFAM" id="SSF49854">
    <property type="entry name" value="Spermadhesin, CUB domain"/>
    <property type="match status" value="3"/>
</dbReference>
<evidence type="ECO:0000313" key="9">
    <source>
        <dbReference type="EMBL" id="CAL4075662.1"/>
    </source>
</evidence>
<comment type="caution">
    <text evidence="9">The sequence shown here is derived from an EMBL/GenBank/DDBJ whole genome shotgun (WGS) entry which is preliminary data.</text>
</comment>
<evidence type="ECO:0000259" key="8">
    <source>
        <dbReference type="PROSITE" id="PS50026"/>
    </source>
</evidence>
<feature type="non-terminal residue" evidence="9">
    <location>
        <position position="1"/>
    </location>
</feature>
<dbReference type="Gene3D" id="2.60.120.290">
    <property type="entry name" value="Spermadhesin, CUB domain"/>
    <property type="match status" value="3"/>
</dbReference>
<feature type="domain" description="EGF-like" evidence="8">
    <location>
        <begin position="126"/>
        <end position="165"/>
    </location>
</feature>
<protein>
    <recommendedName>
        <fullName evidence="11">Cubilin</fullName>
    </recommendedName>
</protein>
<dbReference type="InterPro" id="IPR018097">
    <property type="entry name" value="EGF_Ca-bd_CS"/>
</dbReference>
<dbReference type="SUPFAM" id="SSF57196">
    <property type="entry name" value="EGF/Laminin"/>
    <property type="match status" value="1"/>
</dbReference>
<dbReference type="InterPro" id="IPR001881">
    <property type="entry name" value="EGF-like_Ca-bd_dom"/>
</dbReference>
<dbReference type="PROSITE" id="PS01180">
    <property type="entry name" value="CUB"/>
    <property type="match status" value="3"/>
</dbReference>
<dbReference type="PROSITE" id="PS00022">
    <property type="entry name" value="EGF_1"/>
    <property type="match status" value="2"/>
</dbReference>